<name>A0A4D6KEU9_9EURY</name>
<protein>
    <submittedName>
        <fullName evidence="5">Chromosome segregation protein SMC</fullName>
    </submittedName>
</protein>
<comment type="similarity">
    <text evidence="2">Belongs to the Sph1/Sph2 family.</text>
</comment>
<evidence type="ECO:0000256" key="1">
    <source>
        <dbReference type="ARBA" id="ARBA00023054"/>
    </source>
</evidence>
<dbReference type="Gene3D" id="3.40.50.300">
    <property type="entry name" value="P-loop containing nucleotide triphosphate hydrolases"/>
    <property type="match status" value="1"/>
</dbReference>
<dbReference type="SUPFAM" id="SSF52540">
    <property type="entry name" value="P-loop containing nucleoside triphosphate hydrolases"/>
    <property type="match status" value="1"/>
</dbReference>
<dbReference type="KEGG" id="halz:E5139_13360"/>
<feature type="compositionally biased region" description="Basic and acidic residues" evidence="3">
    <location>
        <begin position="370"/>
        <end position="395"/>
    </location>
</feature>
<organism evidence="5 6">
    <name type="scientific">Halomicrobium mukohataei</name>
    <dbReference type="NCBI Taxonomy" id="57705"/>
    <lineage>
        <taxon>Archaea</taxon>
        <taxon>Methanobacteriati</taxon>
        <taxon>Methanobacteriota</taxon>
        <taxon>Stenosarchaea group</taxon>
        <taxon>Halobacteria</taxon>
        <taxon>Halobacteriales</taxon>
        <taxon>Haloarculaceae</taxon>
        <taxon>Halomicrobium</taxon>
    </lineage>
</organism>
<dbReference type="RefSeq" id="WP_015763003.1">
    <property type="nucleotide sequence ID" value="NZ_CP039375.1"/>
</dbReference>
<evidence type="ECO:0000259" key="4">
    <source>
        <dbReference type="Pfam" id="PF13476"/>
    </source>
</evidence>
<dbReference type="NCBIfam" id="NF045487">
    <property type="entry name" value="ASRP"/>
    <property type="match status" value="1"/>
</dbReference>
<feature type="region of interest" description="Disordered" evidence="3">
    <location>
        <begin position="170"/>
        <end position="202"/>
    </location>
</feature>
<feature type="domain" description="Rad50/SbcC-type AAA" evidence="4">
    <location>
        <begin position="6"/>
        <end position="247"/>
    </location>
</feature>
<proteinExistence type="inferred from homology"/>
<sequence length="647" mass="73801">MNSGTLTVENIGGIEHTTAEIPPGVTVLASPNASNKTSFLRSVMAALGSDQVSLKGDADEGSVSLELDGTTYERTFERTGATVRSDGTPYLDDSAVADLFAFLLKSNEARRAVQSTVDLRELIMRPVDTEAIQSEIERCQRERDHIDEQLDEIDSLKQRLPDLEEQKRELQNEVEAKRSELESLETEIEEADASVESQREERDELETALEELRDVRSTLEDVRYEIEAKRKRHSSLKEERNELETEIDELADVPEDELANIEGHVDDLRSRKQQLDAEISELQKTIQFNEKMIDEATSGSHPAVDIATDGGDGATVTDQLLDQRQETVCWTCGSEVEIDQIEDTVANLRDVRREKLDTIDDIESELDEYKRQKKSYESQQRERDQAQRRLARVENDIESTESALERLTERKDELTDEVEDLEARVEDLESGSYDEVLELHRTANDMEYELGRLETERDEVESEIADIESRVAEADDLRAQREQLQAELTDLRTRIDQIEADAVEQFNDHMEQLLGILDYDNIERIWIEIVEEEVRKGRRKTTERTFELHVIRSSDSGVAYEDTVDHLSDSEREVTGLVFALAGYLVHDVHEDVPVMIMDALEPIDSERIAALVEYFESYVDYLVVALLPEDADALEIDHHRITDIGA</sequence>
<keyword evidence="1" id="KW-0175">Coiled coil</keyword>
<evidence type="ECO:0000313" key="5">
    <source>
        <dbReference type="EMBL" id="QCD66584.1"/>
    </source>
</evidence>
<dbReference type="OMA" id="RIWIERV"/>
<evidence type="ECO:0000313" key="6">
    <source>
        <dbReference type="Proteomes" id="UP000297053"/>
    </source>
</evidence>
<feature type="compositionally biased region" description="Basic and acidic residues" evidence="3">
    <location>
        <begin position="170"/>
        <end position="181"/>
    </location>
</feature>
<evidence type="ECO:0000256" key="3">
    <source>
        <dbReference type="SAM" id="MobiDB-lite"/>
    </source>
</evidence>
<dbReference type="InterPro" id="IPR027417">
    <property type="entry name" value="P-loop_NTPase"/>
</dbReference>
<feature type="compositionally biased region" description="Acidic residues" evidence="3">
    <location>
        <begin position="182"/>
        <end position="193"/>
    </location>
</feature>
<dbReference type="PANTHER" id="PTHR32114">
    <property type="entry name" value="ABC TRANSPORTER ABCH.3"/>
    <property type="match status" value="1"/>
</dbReference>
<dbReference type="EMBL" id="CP039375">
    <property type="protein sequence ID" value="QCD66584.1"/>
    <property type="molecule type" value="Genomic_DNA"/>
</dbReference>
<reference evidence="5 6" key="2">
    <citation type="submission" date="2019-04" db="EMBL/GenBank/DDBJ databases">
        <authorList>
            <person name="Yang S."/>
            <person name="Wei W."/>
        </authorList>
    </citation>
    <scope>NUCLEOTIDE SEQUENCE [LARGE SCALE GENOMIC DNA]</scope>
    <source>
        <strain evidence="6">ZP60</strain>
    </source>
</reference>
<dbReference type="GeneID" id="42179946"/>
<feature type="region of interest" description="Disordered" evidence="3">
    <location>
        <begin position="370"/>
        <end position="397"/>
    </location>
</feature>
<dbReference type="Proteomes" id="UP000297053">
    <property type="component" value="Chromosome"/>
</dbReference>
<accession>A0A4D6KEU9</accession>
<dbReference type="AlphaFoldDB" id="A0A4D6KEU9"/>
<dbReference type="InterPro" id="IPR038729">
    <property type="entry name" value="Rad50/SbcC_AAA"/>
</dbReference>
<dbReference type="Gene3D" id="1.10.287.1490">
    <property type="match status" value="1"/>
</dbReference>
<dbReference type="Pfam" id="PF13476">
    <property type="entry name" value="AAA_23"/>
    <property type="match status" value="1"/>
</dbReference>
<gene>
    <name evidence="5" type="ORF">E5139_13360</name>
</gene>
<dbReference type="SUPFAM" id="SSF57997">
    <property type="entry name" value="Tropomyosin"/>
    <property type="match status" value="1"/>
</dbReference>
<evidence type="ECO:0000256" key="2">
    <source>
        <dbReference type="ARBA" id="ARBA00049666"/>
    </source>
</evidence>
<reference evidence="5 6" key="1">
    <citation type="submission" date="2019-04" db="EMBL/GenBank/DDBJ databases">
        <title>Complete genome sequence of Arthrobacter sp. ZXY-2 associated with effective atrazine degradation and salt adaptation.</title>
        <authorList>
            <person name="Zhao X."/>
        </authorList>
    </citation>
    <scope>NUCLEOTIDE SEQUENCE [LARGE SCALE GENOMIC DNA]</scope>
    <source>
        <strain evidence="6">ZP60</strain>
    </source>
</reference>
<dbReference type="PANTHER" id="PTHR32114:SF2">
    <property type="entry name" value="ABC TRANSPORTER ABCH.3"/>
    <property type="match status" value="1"/>
</dbReference>